<evidence type="ECO:0000313" key="2">
    <source>
        <dbReference type="EMBL" id="CAH2062316.1"/>
    </source>
</evidence>
<gene>
    <name evidence="2" type="ORF">IPOD504_LOCUS11871</name>
</gene>
<feature type="compositionally biased region" description="Polar residues" evidence="1">
    <location>
        <begin position="554"/>
        <end position="569"/>
    </location>
</feature>
<name>A0ABN8IQB9_9NEOP</name>
<feature type="compositionally biased region" description="Polar residues" evidence="1">
    <location>
        <begin position="169"/>
        <end position="181"/>
    </location>
</feature>
<accession>A0ABN8IQB9</accession>
<feature type="region of interest" description="Disordered" evidence="1">
    <location>
        <begin position="412"/>
        <end position="486"/>
    </location>
</feature>
<evidence type="ECO:0000313" key="3">
    <source>
        <dbReference type="Proteomes" id="UP000837857"/>
    </source>
</evidence>
<dbReference type="EMBL" id="OW152841">
    <property type="protein sequence ID" value="CAH2062316.1"/>
    <property type="molecule type" value="Genomic_DNA"/>
</dbReference>
<protein>
    <submittedName>
        <fullName evidence="2">Uncharacterized protein</fullName>
    </submittedName>
</protein>
<proteinExistence type="predicted"/>
<feature type="region of interest" description="Disordered" evidence="1">
    <location>
        <begin position="519"/>
        <end position="581"/>
    </location>
</feature>
<feature type="compositionally biased region" description="Acidic residues" evidence="1">
    <location>
        <begin position="63"/>
        <end position="73"/>
    </location>
</feature>
<feature type="compositionally biased region" description="Low complexity" evidence="1">
    <location>
        <begin position="428"/>
        <end position="446"/>
    </location>
</feature>
<evidence type="ECO:0000256" key="1">
    <source>
        <dbReference type="SAM" id="MobiDB-lite"/>
    </source>
</evidence>
<feature type="region of interest" description="Disordered" evidence="1">
    <location>
        <begin position="297"/>
        <end position="382"/>
    </location>
</feature>
<reference evidence="2" key="1">
    <citation type="submission" date="2022-03" db="EMBL/GenBank/DDBJ databases">
        <authorList>
            <person name="Martin H S."/>
        </authorList>
    </citation>
    <scope>NUCLEOTIDE SEQUENCE</scope>
</reference>
<sequence>MEGEGEPPPQPQRRNRRQVPVVERQLAERNIFSGEPPRPLPSIRTMSAQRPGRTSPGANITTTDEEEEDEEEVSSSATTTIRRPPQPTRASGSGEIAGGSYFHAAPADYTPPPRQPKAQRRHTPPETEASLMEKRTKVAPATSSPEQGPPEPQVSQPGARAYSQPPRSPSNNSTPATTPSMSPDRRSNRDLDMEELGGESAWTDATSYATFANNGTNRGANIITPTASEPQPSTSYAAAAIKPPSPSTLRRTSSPKATNNINTKEKPTQESTRKGYPPIMVEKLPEWTKHFKILQQQLGHAPNARPYRSGFSVENSRTSPCGLITSPTDKRPRVGSDVTSPEQRLLDAGARAYSQPPRSPSSSSTSANTTPRSTPSVSPYRRSDIFIQHYEMEELGGESAWTDATSYATFAKESAGKGASPLSPRVRSPQPSTSYAATAAASATATPRRKTPTPPPSIAAAAPSAAAATTAATVNSEQSTAQRKGYPPIVCEFLPEWTRHFHELRGAYSQRPPLPRIRSRSAQARSTPCPHHFPSLRATRIESVTPHAEGRTTVDCNNAQPRTARNDTGTHLPILHPGDRE</sequence>
<feature type="compositionally biased region" description="Low complexity" evidence="1">
    <location>
        <begin position="74"/>
        <end position="83"/>
    </location>
</feature>
<dbReference type="Proteomes" id="UP000837857">
    <property type="component" value="Chromosome 29"/>
</dbReference>
<feature type="compositionally biased region" description="Basic and acidic residues" evidence="1">
    <location>
        <begin position="263"/>
        <end position="273"/>
    </location>
</feature>
<feature type="compositionally biased region" description="Pro residues" evidence="1">
    <location>
        <begin position="1"/>
        <end position="11"/>
    </location>
</feature>
<feature type="region of interest" description="Disordered" evidence="1">
    <location>
        <begin position="1"/>
        <end position="277"/>
    </location>
</feature>
<organism evidence="2 3">
    <name type="scientific">Iphiclides podalirius</name>
    <name type="common">scarce swallowtail</name>
    <dbReference type="NCBI Taxonomy" id="110791"/>
    <lineage>
        <taxon>Eukaryota</taxon>
        <taxon>Metazoa</taxon>
        <taxon>Ecdysozoa</taxon>
        <taxon>Arthropoda</taxon>
        <taxon>Hexapoda</taxon>
        <taxon>Insecta</taxon>
        <taxon>Pterygota</taxon>
        <taxon>Neoptera</taxon>
        <taxon>Endopterygota</taxon>
        <taxon>Lepidoptera</taxon>
        <taxon>Glossata</taxon>
        <taxon>Ditrysia</taxon>
        <taxon>Papilionoidea</taxon>
        <taxon>Papilionidae</taxon>
        <taxon>Papilioninae</taxon>
        <taxon>Iphiclides</taxon>
    </lineage>
</organism>
<feature type="compositionally biased region" description="Low complexity" evidence="1">
    <location>
        <begin position="458"/>
        <end position="473"/>
    </location>
</feature>
<feature type="compositionally biased region" description="Polar residues" evidence="1">
    <location>
        <begin position="203"/>
        <end position="236"/>
    </location>
</feature>
<feature type="non-terminal residue" evidence="2">
    <location>
        <position position="1"/>
    </location>
</feature>
<keyword evidence="3" id="KW-1185">Reference proteome</keyword>
<feature type="compositionally biased region" description="Low complexity" evidence="1">
    <location>
        <begin position="350"/>
        <end position="376"/>
    </location>
</feature>